<dbReference type="AlphaFoldDB" id="X0M1Q8"/>
<feature type="region of interest" description="Disordered" evidence="1">
    <location>
        <begin position="1"/>
        <end position="21"/>
    </location>
</feature>
<proteinExistence type="predicted"/>
<gene>
    <name evidence="2" type="ORF">FOTG_16994</name>
</gene>
<dbReference type="HOGENOM" id="CLU_2776017_0_0_1"/>
<reference evidence="2" key="1">
    <citation type="submission" date="2011-11" db="EMBL/GenBank/DDBJ databases">
        <title>The Genome Sequence of Fusarium oxysporum Cotton.</title>
        <authorList>
            <consortium name="The Broad Institute Genome Sequencing Platform"/>
            <person name="Ma L.-J."/>
            <person name="Gale L.R."/>
            <person name="Schwartz D.C."/>
            <person name="Zhou S."/>
            <person name="Corby-Kistler H."/>
            <person name="Young S.K."/>
            <person name="Zeng Q."/>
            <person name="Gargeya S."/>
            <person name="Fitzgerald M."/>
            <person name="Haas B."/>
            <person name="Abouelleil A."/>
            <person name="Alvarado L."/>
            <person name="Arachchi H.M."/>
            <person name="Berlin A."/>
            <person name="Brown A."/>
            <person name="Chapman S.B."/>
            <person name="Chen Z."/>
            <person name="Dunbar C."/>
            <person name="Freedman E."/>
            <person name="Gearin G."/>
            <person name="Goldberg J."/>
            <person name="Griggs A."/>
            <person name="Gujja S."/>
            <person name="Heiman D."/>
            <person name="Howarth C."/>
            <person name="Larson L."/>
            <person name="Lui A."/>
            <person name="MacDonald P.J.P."/>
            <person name="Montmayeur A."/>
            <person name="Murphy C."/>
            <person name="Neiman D."/>
            <person name="Pearson M."/>
            <person name="Priest M."/>
            <person name="Roberts A."/>
            <person name="Saif S."/>
            <person name="Shea T."/>
            <person name="Shenoy N."/>
            <person name="Sisk P."/>
            <person name="Stolte C."/>
            <person name="Sykes S."/>
            <person name="Wortman J."/>
            <person name="Nusbaum C."/>
            <person name="Birren B."/>
        </authorList>
    </citation>
    <scope>NUCLEOTIDE SEQUENCE [LARGE SCALE GENOMIC DNA]</scope>
    <source>
        <strain evidence="2">25433</strain>
    </source>
</reference>
<dbReference type="EMBL" id="KK035241">
    <property type="protein sequence ID" value="EXM14625.1"/>
    <property type="molecule type" value="Genomic_DNA"/>
</dbReference>
<organism evidence="2">
    <name type="scientific">Fusarium oxysporum f. sp. vasinfectum 25433</name>
    <dbReference type="NCBI Taxonomy" id="1089449"/>
    <lineage>
        <taxon>Eukaryota</taxon>
        <taxon>Fungi</taxon>
        <taxon>Dikarya</taxon>
        <taxon>Ascomycota</taxon>
        <taxon>Pezizomycotina</taxon>
        <taxon>Sordariomycetes</taxon>
        <taxon>Hypocreomycetidae</taxon>
        <taxon>Hypocreales</taxon>
        <taxon>Nectriaceae</taxon>
        <taxon>Fusarium</taxon>
        <taxon>Fusarium oxysporum species complex</taxon>
    </lineage>
</organism>
<protein>
    <submittedName>
        <fullName evidence="2">Uncharacterized protein</fullName>
    </submittedName>
</protein>
<dbReference type="OrthoDB" id="5084952at2759"/>
<sequence length="69" mass="7793">MAPTTPSRPLTSGRTYTMPPEEARSLAEELQEITESLRKTAENSQKLYKEHIEHTQALIATGKDPREIL</sequence>
<reference evidence="2" key="2">
    <citation type="submission" date="2014-03" db="EMBL/GenBank/DDBJ databases">
        <title>The Genome Annotation of Fusarium oxysporum Cotton.</title>
        <authorList>
            <consortium name="The Broad Institute Genomics Platform"/>
            <person name="Ma L.-J."/>
            <person name="Corby-Kistler H."/>
            <person name="Broz K."/>
            <person name="Gale L.R."/>
            <person name="Jonkers W."/>
            <person name="O'Donnell K."/>
            <person name="Ploetz R."/>
            <person name="Steinberg C."/>
            <person name="Schwartz D.C."/>
            <person name="VanEtten H."/>
            <person name="Zhou S."/>
            <person name="Young S.K."/>
            <person name="Zeng Q."/>
            <person name="Gargeya S."/>
            <person name="Fitzgerald M."/>
            <person name="Abouelleil A."/>
            <person name="Alvarado L."/>
            <person name="Chapman S.B."/>
            <person name="Gainer-Dewar J."/>
            <person name="Goldberg J."/>
            <person name="Griggs A."/>
            <person name="Gujja S."/>
            <person name="Hansen M."/>
            <person name="Howarth C."/>
            <person name="Imamovic A."/>
            <person name="Ireland A."/>
            <person name="Larimer J."/>
            <person name="McCowan C."/>
            <person name="Murphy C."/>
            <person name="Pearson M."/>
            <person name="Poon T.W."/>
            <person name="Priest M."/>
            <person name="Roberts A."/>
            <person name="Saif S."/>
            <person name="Shea T."/>
            <person name="Sykes S."/>
            <person name="Wortman J."/>
            <person name="Nusbaum C."/>
            <person name="Birren B."/>
        </authorList>
    </citation>
    <scope>NUCLEOTIDE SEQUENCE</scope>
    <source>
        <strain evidence="2">25433</strain>
    </source>
</reference>
<feature type="compositionally biased region" description="Polar residues" evidence="1">
    <location>
        <begin position="1"/>
        <end position="15"/>
    </location>
</feature>
<accession>X0M1Q8</accession>
<dbReference type="Proteomes" id="UP000030701">
    <property type="component" value="Unassembled WGS sequence"/>
</dbReference>
<evidence type="ECO:0000256" key="1">
    <source>
        <dbReference type="SAM" id="MobiDB-lite"/>
    </source>
</evidence>
<evidence type="ECO:0000313" key="2">
    <source>
        <dbReference type="EMBL" id="EXM14625.1"/>
    </source>
</evidence>
<name>X0M1Q8_FUSOX</name>